<evidence type="ECO:0000259" key="6">
    <source>
        <dbReference type="PROSITE" id="PS50011"/>
    </source>
</evidence>
<dbReference type="SUPFAM" id="SSF56112">
    <property type="entry name" value="Protein kinase-like (PK-like)"/>
    <property type="match status" value="1"/>
</dbReference>
<keyword evidence="7" id="KW-0418">Kinase</keyword>
<reference evidence="7 8" key="1">
    <citation type="journal article" date="2011" name="J. Bacteriol.">
        <title>Complete genome sequence of the polycyclic aromatic hydrocarbon-degrading bacterium Alteromonas sp. strain SN2.</title>
        <authorList>
            <person name="Jin H.M."/>
            <person name="Jeong H."/>
            <person name="Moon E.J."/>
            <person name="Math R.K."/>
            <person name="Lee K."/>
            <person name="Kim H.J."/>
            <person name="Jeon C.O."/>
            <person name="Oh T.K."/>
            <person name="Kim J.F."/>
        </authorList>
    </citation>
    <scope>NUCLEOTIDE SEQUENCE [LARGE SCALE GENOMIC DNA]</scope>
    <source>
        <strain evidence="8">JCM 17741 / KACC 18427 / KCTC 11700BP / SN2</strain>
    </source>
</reference>
<keyword evidence="7" id="KW-0808">Transferase</keyword>
<dbReference type="InterPro" id="IPR017441">
    <property type="entry name" value="Protein_kinase_ATP_BS"/>
</dbReference>
<dbReference type="InterPro" id="IPR011009">
    <property type="entry name" value="Kinase-like_dom_sf"/>
</dbReference>
<dbReference type="Proteomes" id="UP000000683">
    <property type="component" value="Chromosome"/>
</dbReference>
<keyword evidence="5" id="KW-1133">Transmembrane helix</keyword>
<feature type="binding site" evidence="3">
    <location>
        <position position="48"/>
    </location>
    <ligand>
        <name>ATP</name>
        <dbReference type="ChEBI" id="CHEBI:30616"/>
    </ligand>
</feature>
<dbReference type="GO" id="GO:0005737">
    <property type="term" value="C:cytoplasm"/>
    <property type="evidence" value="ECO:0007669"/>
    <property type="project" value="TreeGrafter"/>
</dbReference>
<organism evidence="7 8">
    <name type="scientific">Alteromonas naphthalenivorans</name>
    <dbReference type="NCBI Taxonomy" id="715451"/>
    <lineage>
        <taxon>Bacteria</taxon>
        <taxon>Pseudomonadati</taxon>
        <taxon>Pseudomonadota</taxon>
        <taxon>Gammaproteobacteria</taxon>
        <taxon>Alteromonadales</taxon>
        <taxon>Alteromonadaceae</taxon>
        <taxon>Alteromonas/Salinimonas group</taxon>
        <taxon>Alteromonas</taxon>
    </lineage>
</organism>
<dbReference type="PROSITE" id="PS00107">
    <property type="entry name" value="PROTEIN_KINASE_ATP"/>
    <property type="match status" value="1"/>
</dbReference>
<evidence type="ECO:0000256" key="1">
    <source>
        <dbReference type="ARBA" id="ARBA00022741"/>
    </source>
</evidence>
<dbReference type="EMBL" id="CP002339">
    <property type="protein sequence ID" value="AEF01752.1"/>
    <property type="molecule type" value="Genomic_DNA"/>
</dbReference>
<dbReference type="PROSITE" id="PS00108">
    <property type="entry name" value="PROTEIN_KINASE_ST"/>
    <property type="match status" value="1"/>
</dbReference>
<evidence type="ECO:0000256" key="5">
    <source>
        <dbReference type="SAM" id="Phobius"/>
    </source>
</evidence>
<dbReference type="CDD" id="cd14014">
    <property type="entry name" value="STKc_PknB_like"/>
    <property type="match status" value="1"/>
</dbReference>
<dbReference type="Gene3D" id="3.30.200.20">
    <property type="entry name" value="Phosphorylase Kinase, domain 1"/>
    <property type="match status" value="1"/>
</dbReference>
<dbReference type="InterPro" id="IPR045269">
    <property type="entry name" value="Atg1-like"/>
</dbReference>
<dbReference type="AlphaFoldDB" id="F5ZA61"/>
<dbReference type="Pfam" id="PF00069">
    <property type="entry name" value="Pkinase"/>
    <property type="match status" value="1"/>
</dbReference>
<keyword evidence="2 3" id="KW-0067">ATP-binding</keyword>
<dbReference type="GO" id="GO:0005524">
    <property type="term" value="F:ATP binding"/>
    <property type="evidence" value="ECO:0007669"/>
    <property type="project" value="UniProtKB-UniRule"/>
</dbReference>
<feature type="transmembrane region" description="Helical" evidence="5">
    <location>
        <begin position="404"/>
        <end position="423"/>
    </location>
</feature>
<feature type="region of interest" description="Disordered" evidence="4">
    <location>
        <begin position="312"/>
        <end position="397"/>
    </location>
</feature>
<feature type="compositionally biased region" description="Polar residues" evidence="4">
    <location>
        <begin position="312"/>
        <end position="328"/>
    </location>
</feature>
<proteinExistence type="predicted"/>
<dbReference type="Gene3D" id="1.10.510.10">
    <property type="entry name" value="Transferase(Phosphotransferase) domain 1"/>
    <property type="match status" value="1"/>
</dbReference>
<protein>
    <submittedName>
        <fullName evidence="7">Serine/threonine protein kinase</fullName>
    </submittedName>
</protein>
<gene>
    <name evidence="7" type="ordered locus">ambt_00975</name>
</gene>
<evidence type="ECO:0000313" key="7">
    <source>
        <dbReference type="EMBL" id="AEF01752.1"/>
    </source>
</evidence>
<dbReference type="InterPro" id="IPR008271">
    <property type="entry name" value="Ser/Thr_kinase_AS"/>
</dbReference>
<accession>F5ZA61</accession>
<evidence type="ECO:0000313" key="8">
    <source>
        <dbReference type="Proteomes" id="UP000000683"/>
    </source>
</evidence>
<keyword evidence="5" id="KW-0812">Transmembrane</keyword>
<keyword evidence="1 3" id="KW-0547">Nucleotide-binding</keyword>
<keyword evidence="8" id="KW-1185">Reference proteome</keyword>
<dbReference type="eggNOG" id="COG0515">
    <property type="taxonomic scope" value="Bacteria"/>
</dbReference>
<dbReference type="PANTHER" id="PTHR24348">
    <property type="entry name" value="SERINE/THREONINE-PROTEIN KINASE UNC-51-RELATED"/>
    <property type="match status" value="1"/>
</dbReference>
<feature type="domain" description="Protein kinase" evidence="6">
    <location>
        <begin position="19"/>
        <end position="305"/>
    </location>
</feature>
<feature type="compositionally biased region" description="Polar residues" evidence="4">
    <location>
        <begin position="341"/>
        <end position="375"/>
    </location>
</feature>
<dbReference type="KEGG" id="alt:ambt_00975"/>
<evidence type="ECO:0000256" key="4">
    <source>
        <dbReference type="SAM" id="MobiDB-lite"/>
    </source>
</evidence>
<sequence>MSSQVHKLALPAGTQLQQYQIESVLGVGGFGIVYQARHTHLDSLVAIKEFMPQHCATRDGQTVYPLSQSDELEFETGIQKFLDEAKQLVQFDDHPNIIRCKDFFKYNGTAYLVMNLERGKELAQILKAHTAQECPLTEAQIIKLMIPVLEGLQYIHDQGVLHRDIKPANIFVRSSDERPLLIDFGAAKQNFGHTQKSENQMQTYGYAPLEQVGSEGDLGPWTDIHAVGAMMWRIVLNANPPRVEDRTAKVLQGQADPALTRLDEVKEQFSENFINTIKKAISIRISERFQTANELIAALQGVPVTPQVGLDEQQTTRLDSSASASQFPPSYPSHVAHPQATDPNPSSPKSHSASGPNTAGFSTSQPISANSNSGYSPGPVPNNLGANANQHQSTTPPTKNNFKMWVGALCAAVVVLLGGFYGLQATKSSTASNQILVNEEIDIIYSLVTKAEMDNDSNTIENRMLCAMEEIDDMDDAGTRNIELLRSGIENRTLNIEKNLAKARERAADLVSRHQTNSQHINNVFDEVIKSSKQKGKYDKAEYQASLKLLVQEASKLNEKSEVIELLEKRITVTPKACG</sequence>
<dbReference type="OrthoDB" id="9801841at2"/>
<dbReference type="HOGENOM" id="CLU_470647_0_0_6"/>
<keyword evidence="5" id="KW-0472">Membrane</keyword>
<evidence type="ECO:0000256" key="3">
    <source>
        <dbReference type="PROSITE-ProRule" id="PRU10141"/>
    </source>
</evidence>
<keyword evidence="7" id="KW-0723">Serine/threonine-protein kinase</keyword>
<evidence type="ECO:0000256" key="2">
    <source>
        <dbReference type="ARBA" id="ARBA00022840"/>
    </source>
</evidence>
<dbReference type="PROSITE" id="PS50011">
    <property type="entry name" value="PROTEIN_KINASE_DOM"/>
    <property type="match status" value="1"/>
</dbReference>
<dbReference type="InterPro" id="IPR000719">
    <property type="entry name" value="Prot_kinase_dom"/>
</dbReference>
<dbReference type="RefSeq" id="WP_013782694.1">
    <property type="nucleotide sequence ID" value="NC_015554.1"/>
</dbReference>
<feature type="compositionally biased region" description="Polar residues" evidence="4">
    <location>
        <begin position="384"/>
        <end position="397"/>
    </location>
</feature>
<name>F5ZA61_ALTNA</name>
<dbReference type="GO" id="GO:0004674">
    <property type="term" value="F:protein serine/threonine kinase activity"/>
    <property type="evidence" value="ECO:0007669"/>
    <property type="project" value="UniProtKB-KW"/>
</dbReference>
<dbReference type="SMART" id="SM00220">
    <property type="entry name" value="S_TKc"/>
    <property type="match status" value="1"/>
</dbReference>